<dbReference type="EC" id="5.1.3.4" evidence="4"/>
<accession>A0A402D369</accession>
<comment type="cofactor">
    <cofactor evidence="2">
        <name>Zn(2+)</name>
        <dbReference type="ChEBI" id="CHEBI:29105"/>
    </cofactor>
</comment>
<dbReference type="FunCoup" id="A0A402D369">
    <property type="interactions" value="92"/>
</dbReference>
<dbReference type="PANTHER" id="PTHR22789:SF8">
    <property type="entry name" value="L-RIBULOSE-5-PHOSPHATE 4-EPIMERASE SGBE"/>
    <property type="match status" value="1"/>
</dbReference>
<sequence length="238" mass="25920">MSNLTIDELKESVYTANIALVQAGLVVLTWGNASAVDRERGVVAIKPSGVAYDVLTPKDIVLVSLETGELLPGETMRASSDTPTHVHLYQQWPEIGGIAHTHSRNATSWAQACREIPCYGTTHADTFYGPVPLARPLTSEEIDAGYELNTGVLIVEHFRENHLDPDHVPGIILSFHAPFAWGKTAAKAVEHAIVLEEVAGLALRTEQINAQAATTPQSILDKHFRRKHGADAYYGQPK</sequence>
<dbReference type="KEGG" id="ccot:CCAX7_005770"/>
<evidence type="ECO:0000256" key="9">
    <source>
        <dbReference type="ARBA" id="ARBA00032206"/>
    </source>
</evidence>
<keyword evidence="11" id="KW-1185">Reference proteome</keyword>
<evidence type="ECO:0000313" key="11">
    <source>
        <dbReference type="Proteomes" id="UP000287394"/>
    </source>
</evidence>
<evidence type="ECO:0000256" key="4">
    <source>
        <dbReference type="ARBA" id="ARBA00013186"/>
    </source>
</evidence>
<dbReference type="GO" id="GO:0019323">
    <property type="term" value="P:pentose catabolic process"/>
    <property type="evidence" value="ECO:0007669"/>
    <property type="project" value="TreeGrafter"/>
</dbReference>
<reference evidence="10 11" key="1">
    <citation type="journal article" date="2019" name="Int. J. Syst. Evol. Microbiol.">
        <title>Capsulimonas corticalis gen. nov., sp. nov., an aerobic capsulated bacterium, of a novel bacterial order, Capsulimonadales ord. nov., of the class Armatimonadia of the phylum Armatimonadetes.</title>
        <authorList>
            <person name="Li J."/>
            <person name="Kudo C."/>
            <person name="Tonouchi A."/>
        </authorList>
    </citation>
    <scope>NUCLEOTIDE SEQUENCE [LARGE SCALE GENOMIC DNA]</scope>
    <source>
        <strain evidence="10 11">AX-7</strain>
    </source>
</reference>
<dbReference type="RefSeq" id="WP_119323985.1">
    <property type="nucleotide sequence ID" value="NZ_AP025739.1"/>
</dbReference>
<dbReference type="Pfam" id="PF00596">
    <property type="entry name" value="Aldolase_II"/>
    <property type="match status" value="1"/>
</dbReference>
<comment type="catalytic activity">
    <reaction evidence="1">
        <text>L-ribulose 5-phosphate = D-xylulose 5-phosphate</text>
        <dbReference type="Rhea" id="RHEA:22368"/>
        <dbReference type="ChEBI" id="CHEBI:57737"/>
        <dbReference type="ChEBI" id="CHEBI:58226"/>
        <dbReference type="EC" id="5.1.3.4"/>
    </reaction>
</comment>
<dbReference type="InterPro" id="IPR001303">
    <property type="entry name" value="Aldolase_II/adducin_N"/>
</dbReference>
<evidence type="ECO:0000256" key="3">
    <source>
        <dbReference type="ARBA" id="ARBA00010037"/>
    </source>
</evidence>
<comment type="similarity">
    <text evidence="3">Belongs to the aldolase class II family. AraD/FucA subfamily.</text>
</comment>
<evidence type="ECO:0000256" key="7">
    <source>
        <dbReference type="ARBA" id="ARBA00023235"/>
    </source>
</evidence>
<dbReference type="PANTHER" id="PTHR22789">
    <property type="entry name" value="FUCULOSE PHOSPHATE ALDOLASE"/>
    <property type="match status" value="1"/>
</dbReference>
<proteinExistence type="inferred from homology"/>
<dbReference type="FunFam" id="3.40.225.10:FF:000001">
    <property type="entry name" value="L-ribulose-5-phosphate 4-epimerase UlaF"/>
    <property type="match status" value="1"/>
</dbReference>
<dbReference type="AlphaFoldDB" id="A0A402D369"/>
<dbReference type="GO" id="GO:0008742">
    <property type="term" value="F:L-ribulose-phosphate 4-epimerase activity"/>
    <property type="evidence" value="ECO:0007669"/>
    <property type="project" value="UniProtKB-EC"/>
</dbReference>
<keyword evidence="7" id="KW-0413">Isomerase</keyword>
<dbReference type="GO" id="GO:0016832">
    <property type="term" value="F:aldehyde-lyase activity"/>
    <property type="evidence" value="ECO:0007669"/>
    <property type="project" value="TreeGrafter"/>
</dbReference>
<dbReference type="SMART" id="SM01007">
    <property type="entry name" value="Aldolase_II"/>
    <property type="match status" value="1"/>
</dbReference>
<gene>
    <name evidence="10" type="primary">araD</name>
    <name evidence="10" type="ORF">CCAX7_005770</name>
</gene>
<evidence type="ECO:0000256" key="8">
    <source>
        <dbReference type="ARBA" id="ARBA00023277"/>
    </source>
</evidence>
<keyword evidence="6" id="KW-0862">Zinc</keyword>
<dbReference type="GO" id="GO:0046872">
    <property type="term" value="F:metal ion binding"/>
    <property type="evidence" value="ECO:0007669"/>
    <property type="project" value="UniProtKB-KW"/>
</dbReference>
<evidence type="ECO:0000256" key="5">
    <source>
        <dbReference type="ARBA" id="ARBA00022723"/>
    </source>
</evidence>
<dbReference type="Proteomes" id="UP000287394">
    <property type="component" value="Chromosome"/>
</dbReference>
<dbReference type="InterPro" id="IPR036409">
    <property type="entry name" value="Aldolase_II/adducin_N_sf"/>
</dbReference>
<evidence type="ECO:0000256" key="6">
    <source>
        <dbReference type="ARBA" id="ARBA00022833"/>
    </source>
</evidence>
<dbReference type="EMBL" id="AP025739">
    <property type="protein sequence ID" value="BDI28526.1"/>
    <property type="molecule type" value="Genomic_DNA"/>
</dbReference>
<dbReference type="OrthoDB" id="9786287at2"/>
<dbReference type="Gene3D" id="3.40.225.10">
    <property type="entry name" value="Class II aldolase/adducin N-terminal domain"/>
    <property type="match status" value="1"/>
</dbReference>
<evidence type="ECO:0000313" key="10">
    <source>
        <dbReference type="EMBL" id="BDI28526.1"/>
    </source>
</evidence>
<name>A0A402D369_9BACT</name>
<evidence type="ECO:0000256" key="2">
    <source>
        <dbReference type="ARBA" id="ARBA00001947"/>
    </source>
</evidence>
<organism evidence="10 11">
    <name type="scientific">Capsulimonas corticalis</name>
    <dbReference type="NCBI Taxonomy" id="2219043"/>
    <lineage>
        <taxon>Bacteria</taxon>
        <taxon>Bacillati</taxon>
        <taxon>Armatimonadota</taxon>
        <taxon>Armatimonadia</taxon>
        <taxon>Capsulimonadales</taxon>
        <taxon>Capsulimonadaceae</taxon>
        <taxon>Capsulimonas</taxon>
    </lineage>
</organism>
<dbReference type="GO" id="GO:0005829">
    <property type="term" value="C:cytosol"/>
    <property type="evidence" value="ECO:0007669"/>
    <property type="project" value="TreeGrafter"/>
</dbReference>
<keyword evidence="5" id="KW-0479">Metal-binding</keyword>
<dbReference type="NCBIfam" id="NF006047">
    <property type="entry name" value="PRK08193.1"/>
    <property type="match status" value="1"/>
</dbReference>
<dbReference type="InterPro" id="IPR050197">
    <property type="entry name" value="Aldolase_class_II_sugar_metab"/>
</dbReference>
<evidence type="ECO:0000256" key="1">
    <source>
        <dbReference type="ARBA" id="ARBA00001726"/>
    </source>
</evidence>
<dbReference type="SUPFAM" id="SSF53639">
    <property type="entry name" value="AraD/HMP-PK domain-like"/>
    <property type="match status" value="1"/>
</dbReference>
<protein>
    <recommendedName>
        <fullName evidence="4">L-ribulose-5-phosphate 4-epimerase</fullName>
        <ecNumber evidence="4">5.1.3.4</ecNumber>
    </recommendedName>
    <alternativeName>
        <fullName evidence="9">Phosphoribulose isomerase</fullName>
    </alternativeName>
</protein>
<keyword evidence="8" id="KW-0119">Carbohydrate metabolism</keyword>